<dbReference type="EMBL" id="FMVW01000006">
    <property type="protein sequence ID" value="SCZ41332.1"/>
    <property type="molecule type" value="Genomic_DNA"/>
</dbReference>
<sequence length="464" mass="49102">MNTSPFPDRLAGWLLIATCFFVFLAQWSGESILVGAEIVTVIPAVLLLARRTGRMQTVFLSVAAILLIATLATRADWLTLTTSALKTTAFIAAFFTATTALRYAATSSPAVIECGRLLAEQPPGRRYLALTTGGHLFTLVLNYGSIALLGALAEESSRREDNPHIRAVRLRRMLLAIQRGFASALTWSPLAFATAISISFVPDTTWKDILGPSLVSSLILAAGGWLLDTLIKPRVSASPSTPVVTELSWTSIWPLPVLLVVLGVSVGGIHLATGVRATAAVILVVPILSMAWIAFQNRHDAPVRRVRERTGLFVTRQLLGYRNELVLLTMAGFIGGLGGHLLSPFVLGAGFDLSSLPGWLLLIGLLWVIPAAGQLGMNPILAVSLIAPLLPAASDVGIDASDIAVAMTAGWALAAASSPFTASTLVVGGFGSVTARYVGLVWNGLYVVVTGLALSAWVAFLAFW</sequence>
<dbReference type="Proteomes" id="UP000199347">
    <property type="component" value="Unassembled WGS sequence"/>
</dbReference>
<proteinExistence type="predicted"/>
<keyword evidence="1" id="KW-1133">Transmembrane helix</keyword>
<evidence type="ECO:0008006" key="4">
    <source>
        <dbReference type="Google" id="ProtNLM"/>
    </source>
</evidence>
<name>A0A1G5NVF7_AFIMA</name>
<keyword evidence="3" id="KW-1185">Reference proteome</keyword>
<protein>
    <recommendedName>
        <fullName evidence="4">H+/citrate symporter</fullName>
    </recommendedName>
</protein>
<feature type="transmembrane region" description="Helical" evidence="1">
    <location>
        <begin position="127"/>
        <end position="153"/>
    </location>
</feature>
<organism evidence="2 3">
    <name type="scientific">Afifella marina DSM 2698</name>
    <dbReference type="NCBI Taxonomy" id="1120955"/>
    <lineage>
        <taxon>Bacteria</taxon>
        <taxon>Pseudomonadati</taxon>
        <taxon>Pseudomonadota</taxon>
        <taxon>Alphaproteobacteria</taxon>
        <taxon>Hyphomicrobiales</taxon>
        <taxon>Afifellaceae</taxon>
        <taxon>Afifella</taxon>
    </lineage>
</organism>
<feature type="transmembrane region" description="Helical" evidence="1">
    <location>
        <begin position="359"/>
        <end position="390"/>
    </location>
</feature>
<dbReference type="STRING" id="1120955.SAMN03080610_02747"/>
<keyword evidence="1" id="KW-0812">Transmembrane</keyword>
<accession>A0A1G5NVF7</accession>
<evidence type="ECO:0000256" key="1">
    <source>
        <dbReference type="SAM" id="Phobius"/>
    </source>
</evidence>
<feature type="transmembrane region" description="Helical" evidence="1">
    <location>
        <begin position="252"/>
        <end position="271"/>
    </location>
</feature>
<evidence type="ECO:0000313" key="3">
    <source>
        <dbReference type="Proteomes" id="UP000199347"/>
    </source>
</evidence>
<feature type="transmembrane region" description="Helical" evidence="1">
    <location>
        <begin position="325"/>
        <end position="347"/>
    </location>
</feature>
<gene>
    <name evidence="2" type="ORF">SAMN03080610_02747</name>
</gene>
<feature type="transmembrane region" description="Helical" evidence="1">
    <location>
        <begin position="213"/>
        <end position="231"/>
    </location>
</feature>
<feature type="transmembrane region" description="Helical" evidence="1">
    <location>
        <begin position="32"/>
        <end position="49"/>
    </location>
</feature>
<feature type="transmembrane region" description="Helical" evidence="1">
    <location>
        <begin position="440"/>
        <end position="463"/>
    </location>
</feature>
<feature type="transmembrane region" description="Helical" evidence="1">
    <location>
        <begin position="55"/>
        <end position="72"/>
    </location>
</feature>
<reference evidence="2 3" key="1">
    <citation type="submission" date="2016-10" db="EMBL/GenBank/DDBJ databases">
        <authorList>
            <person name="de Groot N.N."/>
        </authorList>
    </citation>
    <scope>NUCLEOTIDE SEQUENCE [LARGE SCALE GENOMIC DNA]</scope>
    <source>
        <strain evidence="2 3">DSM 2698</strain>
    </source>
</reference>
<dbReference type="RefSeq" id="WP_092814233.1">
    <property type="nucleotide sequence ID" value="NZ_FMVW01000006.1"/>
</dbReference>
<feature type="transmembrane region" description="Helical" evidence="1">
    <location>
        <begin position="277"/>
        <end position="295"/>
    </location>
</feature>
<evidence type="ECO:0000313" key="2">
    <source>
        <dbReference type="EMBL" id="SCZ41332.1"/>
    </source>
</evidence>
<feature type="transmembrane region" description="Helical" evidence="1">
    <location>
        <begin position="174"/>
        <end position="201"/>
    </location>
</feature>
<dbReference type="OrthoDB" id="7832851at2"/>
<dbReference type="AlphaFoldDB" id="A0A1G5NVF7"/>
<feature type="transmembrane region" description="Helical" evidence="1">
    <location>
        <begin position="6"/>
        <end position="25"/>
    </location>
</feature>
<feature type="transmembrane region" description="Helical" evidence="1">
    <location>
        <begin position="402"/>
        <end position="420"/>
    </location>
</feature>
<keyword evidence="1" id="KW-0472">Membrane</keyword>